<proteinExistence type="inferred from homology"/>
<keyword evidence="5" id="KW-0408">Iron</keyword>
<dbReference type="PANTHER" id="PTHR46206">
    <property type="entry name" value="CYTOCHROME P450"/>
    <property type="match status" value="1"/>
</dbReference>
<gene>
    <name evidence="7" type="ORF">LHYA1_G005362</name>
</gene>
<dbReference type="GO" id="GO:0016705">
    <property type="term" value="F:oxidoreductase activity, acting on paired donors, with incorporation or reduction of molecular oxygen"/>
    <property type="evidence" value="ECO:0007669"/>
    <property type="project" value="InterPro"/>
</dbReference>
<dbReference type="RefSeq" id="XP_031004964.1">
    <property type="nucleotide sequence ID" value="XM_031150309.1"/>
</dbReference>
<dbReference type="InterPro" id="IPR036396">
    <property type="entry name" value="Cyt_P450_sf"/>
</dbReference>
<dbReference type="AlphaFoldDB" id="A0A8H8R161"/>
<evidence type="ECO:0000256" key="5">
    <source>
        <dbReference type="ARBA" id="ARBA00023004"/>
    </source>
</evidence>
<dbReference type="Proteomes" id="UP000431533">
    <property type="component" value="Unassembled WGS sequence"/>
</dbReference>
<accession>A0A8H8R161</accession>
<dbReference type="OrthoDB" id="1844152at2759"/>
<evidence type="ECO:0000256" key="2">
    <source>
        <dbReference type="ARBA" id="ARBA00010617"/>
    </source>
</evidence>
<keyword evidence="3" id="KW-0479">Metal-binding</keyword>
<keyword evidence="6 7" id="KW-0503">Monooxygenase</keyword>
<keyword evidence="4" id="KW-0560">Oxidoreductase</keyword>
<evidence type="ECO:0000313" key="8">
    <source>
        <dbReference type="Proteomes" id="UP000431533"/>
    </source>
</evidence>
<dbReference type="GO" id="GO:0004497">
    <property type="term" value="F:monooxygenase activity"/>
    <property type="evidence" value="ECO:0007669"/>
    <property type="project" value="UniProtKB-KW"/>
</dbReference>
<dbReference type="SUPFAM" id="SSF48264">
    <property type="entry name" value="Cytochrome P450"/>
    <property type="match status" value="1"/>
</dbReference>
<reference evidence="7 8" key="1">
    <citation type="submission" date="2018-05" db="EMBL/GenBank/DDBJ databases">
        <title>Genome sequencing and assembly of the regulated plant pathogen Lachnellula willkommii and related sister species for the development of diagnostic species identification markers.</title>
        <authorList>
            <person name="Giroux E."/>
            <person name="Bilodeau G."/>
        </authorList>
    </citation>
    <scope>NUCLEOTIDE SEQUENCE [LARGE SCALE GENOMIC DNA]</scope>
    <source>
        <strain evidence="7 8">CBS 185.66</strain>
    </source>
</reference>
<keyword evidence="8" id="KW-1185">Reference proteome</keyword>
<dbReference type="GO" id="GO:0020037">
    <property type="term" value="F:heme binding"/>
    <property type="evidence" value="ECO:0007669"/>
    <property type="project" value="InterPro"/>
</dbReference>
<comment type="cofactor">
    <cofactor evidence="1">
        <name>heme</name>
        <dbReference type="ChEBI" id="CHEBI:30413"/>
    </cofactor>
</comment>
<comment type="similarity">
    <text evidence="2">Belongs to the cytochrome P450 family.</text>
</comment>
<organism evidence="7 8">
    <name type="scientific">Lachnellula hyalina</name>
    <dbReference type="NCBI Taxonomy" id="1316788"/>
    <lineage>
        <taxon>Eukaryota</taxon>
        <taxon>Fungi</taxon>
        <taxon>Dikarya</taxon>
        <taxon>Ascomycota</taxon>
        <taxon>Pezizomycotina</taxon>
        <taxon>Leotiomycetes</taxon>
        <taxon>Helotiales</taxon>
        <taxon>Lachnaceae</taxon>
        <taxon>Lachnellula</taxon>
    </lineage>
</organism>
<dbReference type="GeneID" id="41985560"/>
<evidence type="ECO:0000256" key="1">
    <source>
        <dbReference type="ARBA" id="ARBA00001971"/>
    </source>
</evidence>
<dbReference type="EMBL" id="QGMH01000076">
    <property type="protein sequence ID" value="TVY26176.1"/>
    <property type="molecule type" value="Genomic_DNA"/>
</dbReference>
<evidence type="ECO:0000256" key="6">
    <source>
        <dbReference type="ARBA" id="ARBA00023033"/>
    </source>
</evidence>
<dbReference type="PANTHER" id="PTHR46206:SF6">
    <property type="entry name" value="CYTOCHROME P450 MONOOXYGENASE AN1598-RELATED"/>
    <property type="match status" value="1"/>
</dbReference>
<evidence type="ECO:0000256" key="4">
    <source>
        <dbReference type="ARBA" id="ARBA00023002"/>
    </source>
</evidence>
<sequence>MQALEGDVVLIPPKYLDELKSMPDSHFAFAQAQELSLMSKYTKTPVTDLVTTSMRNNVGPQAEWKPVTIFPEVPHLIATTGGVLLSGEELNSHEEWANVCIDYLVNVFQGSSKLLVCPTFLRPLAQFFIPELFRIKSCLKKANQIAIPIIEKRLKNMENEDFQKPIDLIQWALDLSIQRGPVNLQEQVECQLMGALGAIHTTSMAFTQAIYGMEPPVWEFHAR</sequence>
<comment type="caution">
    <text evidence="7">The sequence shown here is derived from an EMBL/GenBank/DDBJ whole genome shotgun (WGS) entry which is preliminary data.</text>
</comment>
<protein>
    <submittedName>
        <fullName evidence="7">Cytochrome P450 monooxygenase</fullName>
    </submittedName>
</protein>
<evidence type="ECO:0000313" key="7">
    <source>
        <dbReference type="EMBL" id="TVY26176.1"/>
    </source>
</evidence>
<dbReference type="GO" id="GO:0005506">
    <property type="term" value="F:iron ion binding"/>
    <property type="evidence" value="ECO:0007669"/>
    <property type="project" value="InterPro"/>
</dbReference>
<evidence type="ECO:0000256" key="3">
    <source>
        <dbReference type="ARBA" id="ARBA00022723"/>
    </source>
</evidence>
<dbReference type="Gene3D" id="1.10.630.10">
    <property type="entry name" value="Cytochrome P450"/>
    <property type="match status" value="1"/>
</dbReference>
<name>A0A8H8R161_9HELO</name>